<accession>A0A6B8RQH6</accession>
<evidence type="ECO:0000256" key="1">
    <source>
        <dbReference type="SAM" id="Phobius"/>
    </source>
</evidence>
<feature type="transmembrane region" description="Helical" evidence="1">
    <location>
        <begin position="66"/>
        <end position="87"/>
    </location>
</feature>
<dbReference type="PANTHER" id="PTHR36834">
    <property type="entry name" value="MEMBRANE PROTEIN-RELATED"/>
    <property type="match status" value="1"/>
</dbReference>
<keyword evidence="4" id="KW-1185">Reference proteome</keyword>
<name>A0A6B8RQH6_9BACL</name>
<feature type="transmembrane region" description="Helical" evidence="1">
    <location>
        <begin position="126"/>
        <end position="143"/>
    </location>
</feature>
<dbReference type="EMBL" id="CP034235">
    <property type="protein sequence ID" value="QGQ98054.1"/>
    <property type="molecule type" value="Genomic_DNA"/>
</dbReference>
<keyword evidence="1" id="KW-0812">Transmembrane</keyword>
<keyword evidence="1" id="KW-0472">Membrane</keyword>
<dbReference type="InterPro" id="IPR053150">
    <property type="entry name" value="Teicoplanin_resist-assoc"/>
</dbReference>
<dbReference type="AlphaFoldDB" id="A0A6B8RQH6"/>
<feature type="domain" description="VanZ-like" evidence="2">
    <location>
        <begin position="11"/>
        <end position="143"/>
    </location>
</feature>
<dbReference type="Proteomes" id="UP000426246">
    <property type="component" value="Chromosome"/>
</dbReference>
<dbReference type="PANTHER" id="PTHR36834:SF1">
    <property type="entry name" value="INTEGRAL MEMBRANE PROTEIN"/>
    <property type="match status" value="1"/>
</dbReference>
<feature type="transmembrane region" description="Helical" evidence="1">
    <location>
        <begin position="6"/>
        <end position="24"/>
    </location>
</feature>
<feature type="transmembrane region" description="Helical" evidence="1">
    <location>
        <begin position="99"/>
        <end position="120"/>
    </location>
</feature>
<gene>
    <name evidence="3" type="ORF">EHS13_25750</name>
</gene>
<evidence type="ECO:0000313" key="4">
    <source>
        <dbReference type="Proteomes" id="UP000426246"/>
    </source>
</evidence>
<protein>
    <submittedName>
        <fullName evidence="3">VanZ family protein</fullName>
    </submittedName>
</protein>
<dbReference type="Pfam" id="PF04892">
    <property type="entry name" value="VanZ"/>
    <property type="match status" value="1"/>
</dbReference>
<dbReference type="InterPro" id="IPR006976">
    <property type="entry name" value="VanZ-like"/>
</dbReference>
<dbReference type="RefSeq" id="WP_155703147.1">
    <property type="nucleotide sequence ID" value="NZ_CP034235.1"/>
</dbReference>
<dbReference type="KEGG" id="ppsc:EHS13_25750"/>
<organism evidence="3 4">
    <name type="scientific">Paenibacillus psychroresistens</name>
    <dbReference type="NCBI Taxonomy" id="1778678"/>
    <lineage>
        <taxon>Bacteria</taxon>
        <taxon>Bacillati</taxon>
        <taxon>Bacillota</taxon>
        <taxon>Bacilli</taxon>
        <taxon>Bacillales</taxon>
        <taxon>Paenibacillaceae</taxon>
        <taxon>Paenibacillus</taxon>
    </lineage>
</organism>
<keyword evidence="1" id="KW-1133">Transmembrane helix</keyword>
<reference evidence="4" key="1">
    <citation type="submission" date="2018-11" db="EMBL/GenBank/DDBJ databases">
        <title>Complete genome sequence of Paenibacillus sp. ML311-T8.</title>
        <authorList>
            <person name="Nam Y.-D."/>
            <person name="Kang J."/>
            <person name="Chung W.-H."/>
            <person name="Park Y.S."/>
        </authorList>
    </citation>
    <scope>NUCLEOTIDE SEQUENCE [LARGE SCALE GENOMIC DNA]</scope>
    <source>
        <strain evidence="4">ML311-T8</strain>
    </source>
</reference>
<evidence type="ECO:0000259" key="2">
    <source>
        <dbReference type="Pfam" id="PF04892"/>
    </source>
</evidence>
<evidence type="ECO:0000313" key="3">
    <source>
        <dbReference type="EMBL" id="QGQ98054.1"/>
    </source>
</evidence>
<dbReference type="OrthoDB" id="4822551at2"/>
<proteinExistence type="predicted"/>
<sequence length="169" mass="20012">MKLVNIWKIIFVVYICLLLFFVVVKFNESIDRIISIKESRSAGYWNYNLIPFQSMTRYLQNMTDSYAYTNILGNIIPFSPLGFLIPIIFRKCRKFVKSILICFISIIGIETFQFFTMLGYFDIDDILLNTIGCLIGYSVYGVLRNYIKRARKAQELWRDKNGWNEDKYL</sequence>